<evidence type="ECO:0000313" key="2">
    <source>
        <dbReference type="EMBL" id="SVE29968.1"/>
    </source>
</evidence>
<sequence length="51" mass="5467">VDWMSYFPLILCLITLAVGPAVYHLARVAGRPLGALDGFVFVAISGLVLLH</sequence>
<feature type="transmembrane region" description="Helical" evidence="1">
    <location>
        <begin position="6"/>
        <end position="26"/>
    </location>
</feature>
<gene>
    <name evidence="2" type="ORF">METZ01_LOCUS482822</name>
</gene>
<reference evidence="2" key="1">
    <citation type="submission" date="2018-05" db="EMBL/GenBank/DDBJ databases">
        <authorList>
            <person name="Lanie J.A."/>
            <person name="Ng W.-L."/>
            <person name="Kazmierczak K.M."/>
            <person name="Andrzejewski T.M."/>
            <person name="Davidsen T.M."/>
            <person name="Wayne K.J."/>
            <person name="Tettelin H."/>
            <person name="Glass J.I."/>
            <person name="Rusch D."/>
            <person name="Podicherti R."/>
            <person name="Tsui H.-C.T."/>
            <person name="Winkler M.E."/>
        </authorList>
    </citation>
    <scope>NUCLEOTIDE SEQUENCE</scope>
</reference>
<accession>A0A383CEE3</accession>
<feature type="non-terminal residue" evidence="2">
    <location>
        <position position="51"/>
    </location>
</feature>
<proteinExistence type="predicted"/>
<dbReference type="AlphaFoldDB" id="A0A383CEE3"/>
<dbReference type="EMBL" id="UINC01207742">
    <property type="protein sequence ID" value="SVE29968.1"/>
    <property type="molecule type" value="Genomic_DNA"/>
</dbReference>
<organism evidence="2">
    <name type="scientific">marine metagenome</name>
    <dbReference type="NCBI Taxonomy" id="408172"/>
    <lineage>
        <taxon>unclassified sequences</taxon>
        <taxon>metagenomes</taxon>
        <taxon>ecological metagenomes</taxon>
    </lineage>
</organism>
<protein>
    <submittedName>
        <fullName evidence="2">Uncharacterized protein</fullName>
    </submittedName>
</protein>
<keyword evidence="1" id="KW-1133">Transmembrane helix</keyword>
<feature type="non-terminal residue" evidence="2">
    <location>
        <position position="1"/>
    </location>
</feature>
<feature type="transmembrane region" description="Helical" evidence="1">
    <location>
        <begin position="33"/>
        <end position="50"/>
    </location>
</feature>
<evidence type="ECO:0000256" key="1">
    <source>
        <dbReference type="SAM" id="Phobius"/>
    </source>
</evidence>
<keyword evidence="1" id="KW-0812">Transmembrane</keyword>
<keyword evidence="1" id="KW-0472">Membrane</keyword>
<name>A0A383CEE3_9ZZZZ</name>